<evidence type="ECO:0000256" key="5">
    <source>
        <dbReference type="PIRSR" id="PIRSR600821-50"/>
    </source>
</evidence>
<feature type="active site" description="Proton acceptor; specific for L-alanine" evidence="4">
    <location>
        <position position="359"/>
    </location>
</feature>
<dbReference type="SUPFAM" id="SSF51419">
    <property type="entry name" value="PLP-binding barrel"/>
    <property type="match status" value="1"/>
</dbReference>
<feature type="modified residue" description="N6-(pyridoxal phosphate)lysine" evidence="4 5">
    <location>
        <position position="132"/>
    </location>
</feature>
<feature type="binding site" evidence="4 6">
    <location>
        <position position="230"/>
    </location>
    <ligand>
        <name>substrate</name>
    </ligand>
</feature>
<evidence type="ECO:0000256" key="1">
    <source>
        <dbReference type="ARBA" id="ARBA00001933"/>
    </source>
</evidence>
<comment type="pathway">
    <text evidence="4">Amino-acid biosynthesis; D-alanine biosynthesis; D-alanine from L-alanine: step 1/1.</text>
</comment>
<dbReference type="InterPro" id="IPR020622">
    <property type="entry name" value="Ala_racemase_pyridoxalP-BS"/>
</dbReference>
<evidence type="ECO:0000256" key="3">
    <source>
        <dbReference type="ARBA" id="ARBA00023235"/>
    </source>
</evidence>
<keyword evidence="3 4" id="KW-0413">Isomerase</keyword>
<dbReference type="PANTHER" id="PTHR30511">
    <property type="entry name" value="ALANINE RACEMASE"/>
    <property type="match status" value="1"/>
</dbReference>
<dbReference type="EMBL" id="PPEL01000088">
    <property type="protein sequence ID" value="PNV64535.1"/>
    <property type="molecule type" value="Genomic_DNA"/>
</dbReference>
<feature type="binding site" evidence="4 6">
    <location>
        <position position="407"/>
    </location>
    <ligand>
        <name>substrate</name>
    </ligand>
</feature>
<dbReference type="UniPathway" id="UPA00042">
    <property type="reaction ID" value="UER00497"/>
</dbReference>
<dbReference type="GO" id="GO:0030170">
    <property type="term" value="F:pyridoxal phosphate binding"/>
    <property type="evidence" value="ECO:0007669"/>
    <property type="project" value="UniProtKB-UniRule"/>
</dbReference>
<comment type="function">
    <text evidence="4">Catalyzes the interconversion of L-alanine and D-alanine. May also act on other amino acids.</text>
</comment>
<accession>A0A2K2U2J4</accession>
<protein>
    <recommendedName>
        <fullName evidence="4">Alanine racemase</fullName>
        <ecNumber evidence="4">5.1.1.1</ecNumber>
    </recommendedName>
</protein>
<dbReference type="Gene3D" id="2.40.37.10">
    <property type="entry name" value="Lyase, Ornithine Decarboxylase, Chain A, domain 1"/>
    <property type="match status" value="1"/>
</dbReference>
<dbReference type="InterPro" id="IPR009006">
    <property type="entry name" value="Ala_racemase/Decarboxylase_C"/>
</dbReference>
<evidence type="ECO:0000259" key="7">
    <source>
        <dbReference type="SMART" id="SM01005"/>
    </source>
</evidence>
<comment type="cofactor">
    <cofactor evidence="1 4 5">
        <name>pyridoxal 5'-phosphate</name>
        <dbReference type="ChEBI" id="CHEBI:597326"/>
    </cofactor>
</comment>
<evidence type="ECO:0000256" key="2">
    <source>
        <dbReference type="ARBA" id="ARBA00022898"/>
    </source>
</evidence>
<reference evidence="8 9" key="1">
    <citation type="journal article" date="2018" name="Int. J. Syst. Evol. Microbiol.">
        <title>Rubneribacter badeniensis gen. nov., sp. nov. and Enteroscipio rubneri gen. nov., sp. nov., new members of the Eggerthellaceae isolated from human faeces.</title>
        <authorList>
            <person name="Danylec N."/>
            <person name="Gobl A."/>
            <person name="Stoll D.A."/>
            <person name="Hetzer B."/>
            <person name="Kulling S.E."/>
            <person name="Huch M."/>
        </authorList>
    </citation>
    <scope>NUCLEOTIDE SEQUENCE [LARGE SCALE GENOMIC DNA]</scope>
    <source>
        <strain evidence="8 9">ResAG-85</strain>
    </source>
</reference>
<keyword evidence="9" id="KW-1185">Reference proteome</keyword>
<dbReference type="RefSeq" id="WP_103263234.1">
    <property type="nucleotide sequence ID" value="NZ_PPEL01000088.1"/>
</dbReference>
<dbReference type="PRINTS" id="PR00992">
    <property type="entry name" value="ALARACEMASE"/>
</dbReference>
<dbReference type="GO" id="GO:0030632">
    <property type="term" value="P:D-alanine biosynthetic process"/>
    <property type="evidence" value="ECO:0007669"/>
    <property type="project" value="UniProtKB-UniRule"/>
</dbReference>
<dbReference type="Proteomes" id="UP000236488">
    <property type="component" value="Unassembled WGS sequence"/>
</dbReference>
<keyword evidence="2 4" id="KW-0663">Pyridoxal phosphate</keyword>
<dbReference type="GO" id="GO:0005829">
    <property type="term" value="C:cytosol"/>
    <property type="evidence" value="ECO:0007669"/>
    <property type="project" value="TreeGrafter"/>
</dbReference>
<dbReference type="CDD" id="cd00430">
    <property type="entry name" value="PLPDE_III_AR"/>
    <property type="match status" value="1"/>
</dbReference>
<dbReference type="AlphaFoldDB" id="A0A2K2U2J4"/>
<evidence type="ECO:0000313" key="8">
    <source>
        <dbReference type="EMBL" id="PNV64535.1"/>
    </source>
</evidence>
<dbReference type="FunFam" id="3.20.20.10:FF:000002">
    <property type="entry name" value="Alanine racemase"/>
    <property type="match status" value="1"/>
</dbReference>
<dbReference type="PROSITE" id="PS00395">
    <property type="entry name" value="ALANINE_RACEMASE"/>
    <property type="match status" value="1"/>
</dbReference>
<feature type="active site" description="Proton acceptor; specific for D-alanine" evidence="4">
    <location>
        <position position="132"/>
    </location>
</feature>
<sequence length="473" mass="51115">MTAQELPNGFTGFSQRKPEGFVSARDAMGGHPPLDGPGAFGARPRATTAVPSAYEAGAAAFGNGAQGAFQYARDHARPEGGAAQFDPEKLRMISAADRRWAWTEVDLNAIRHNVASIRQRIESGVRIMAVVKADAYGHGAVRVAKTALNSGADYLGVATVDEAIQLREGLVNAPILVLSQPPAASIPLLLAYKVMPSVYTPDFAIQYAETADSFGLRAPYHLAVNTGMNRIGVRHDEVVEFMGQVSFHRALDLVGTFTHFATADSAETLDFQIQAKRFIEAVTALRAAGFDPGIVHASNTAAAIRYPDVHFDMVRLGIGMYGLQPSSVTRPLVDLRPAMSVHARITDVRTVPMSEGVSYGMNYRSPGSVKICTVPVGYADGLRRGLSGRTDVILKGQRCRQVGSICMDQCMFEVDLRVYGTRRRLDPQIGDEVLLVGRDGDAMITLDDMASALGTINYELAIGFSHRMPRLYV</sequence>
<dbReference type="GO" id="GO:0008784">
    <property type="term" value="F:alanine racemase activity"/>
    <property type="evidence" value="ECO:0007669"/>
    <property type="project" value="UniProtKB-UniRule"/>
</dbReference>
<dbReference type="Gene3D" id="3.20.20.10">
    <property type="entry name" value="Alanine racemase"/>
    <property type="match status" value="1"/>
</dbReference>
<dbReference type="SMART" id="SM01005">
    <property type="entry name" value="Ala_racemase_C"/>
    <property type="match status" value="1"/>
</dbReference>
<dbReference type="HAMAP" id="MF_01201">
    <property type="entry name" value="Ala_racemase"/>
    <property type="match status" value="1"/>
</dbReference>
<organism evidence="8 9">
    <name type="scientific">Rubneribacter badeniensis</name>
    <dbReference type="NCBI Taxonomy" id="2070688"/>
    <lineage>
        <taxon>Bacteria</taxon>
        <taxon>Bacillati</taxon>
        <taxon>Actinomycetota</taxon>
        <taxon>Coriobacteriia</taxon>
        <taxon>Eggerthellales</taxon>
        <taxon>Eggerthellaceae</taxon>
        <taxon>Rubneribacter</taxon>
    </lineage>
</organism>
<name>A0A2K2U2J4_9ACTN</name>
<evidence type="ECO:0000256" key="6">
    <source>
        <dbReference type="PIRSR" id="PIRSR600821-52"/>
    </source>
</evidence>
<comment type="caution">
    <text evidence="8">The sequence shown here is derived from an EMBL/GenBank/DDBJ whole genome shotgun (WGS) entry which is preliminary data.</text>
</comment>
<dbReference type="NCBIfam" id="TIGR00492">
    <property type="entry name" value="alr"/>
    <property type="match status" value="1"/>
</dbReference>
<proteinExistence type="inferred from homology"/>
<dbReference type="InterPro" id="IPR000821">
    <property type="entry name" value="Ala_racemase"/>
</dbReference>
<dbReference type="Pfam" id="PF00842">
    <property type="entry name" value="Ala_racemase_C"/>
    <property type="match status" value="1"/>
</dbReference>
<feature type="domain" description="Alanine racemase C-terminal" evidence="7">
    <location>
        <begin position="338"/>
        <end position="473"/>
    </location>
</feature>
<dbReference type="InterPro" id="IPR011079">
    <property type="entry name" value="Ala_racemase_C"/>
</dbReference>
<dbReference type="InterPro" id="IPR029066">
    <property type="entry name" value="PLP-binding_barrel"/>
</dbReference>
<dbReference type="InterPro" id="IPR001608">
    <property type="entry name" value="Ala_racemase_N"/>
</dbReference>
<gene>
    <name evidence="8" type="primary">alr</name>
    <name evidence="8" type="ORF">C2L80_11385</name>
</gene>
<dbReference type="Pfam" id="PF01168">
    <property type="entry name" value="Ala_racemase_N"/>
    <property type="match status" value="1"/>
</dbReference>
<comment type="catalytic activity">
    <reaction evidence="4">
        <text>L-alanine = D-alanine</text>
        <dbReference type="Rhea" id="RHEA:20249"/>
        <dbReference type="ChEBI" id="CHEBI:57416"/>
        <dbReference type="ChEBI" id="CHEBI:57972"/>
        <dbReference type="EC" id="5.1.1.1"/>
    </reaction>
</comment>
<comment type="similarity">
    <text evidence="4">Belongs to the alanine racemase family.</text>
</comment>
<dbReference type="PANTHER" id="PTHR30511:SF0">
    <property type="entry name" value="ALANINE RACEMASE, CATABOLIC-RELATED"/>
    <property type="match status" value="1"/>
</dbReference>
<evidence type="ECO:0000256" key="4">
    <source>
        <dbReference type="HAMAP-Rule" id="MF_01201"/>
    </source>
</evidence>
<dbReference type="SUPFAM" id="SSF50621">
    <property type="entry name" value="Alanine racemase C-terminal domain-like"/>
    <property type="match status" value="1"/>
</dbReference>
<evidence type="ECO:0000313" key="9">
    <source>
        <dbReference type="Proteomes" id="UP000236488"/>
    </source>
</evidence>
<dbReference type="EC" id="5.1.1.1" evidence="4"/>